<dbReference type="FunFam" id="3.40.50.970:FF:000129">
    <property type="entry name" value="Transketolase"/>
    <property type="match status" value="1"/>
</dbReference>
<dbReference type="InterPro" id="IPR051157">
    <property type="entry name" value="PDH/Transketolase"/>
</dbReference>
<dbReference type="InterPro" id="IPR033248">
    <property type="entry name" value="Transketolase_C"/>
</dbReference>
<dbReference type="CDD" id="cd07033">
    <property type="entry name" value="TPP_PYR_DXS_TK_like"/>
    <property type="match status" value="1"/>
</dbReference>
<dbReference type="Proteomes" id="UP000262524">
    <property type="component" value="Unassembled WGS sequence"/>
</dbReference>
<organism evidence="5 6">
    <name type="scientific">Anaerobutyricum hallii</name>
    <dbReference type="NCBI Taxonomy" id="39488"/>
    <lineage>
        <taxon>Bacteria</taxon>
        <taxon>Bacillati</taxon>
        <taxon>Bacillota</taxon>
        <taxon>Clostridia</taxon>
        <taxon>Lachnospirales</taxon>
        <taxon>Lachnospiraceae</taxon>
        <taxon>Anaerobutyricum</taxon>
    </lineage>
</organism>
<sequence>MKMKFDNYMDPRKTFGKAVTQEAEKNEDIVVLSADSGKSSGFGEFIEKYPDRYFECGIMEQGVIGISSGLATTGKVPVFCAIAPFVTARPFEMFRNDLGYMNQNVKVVGRNCGITYSDLGATHHSLEDFAIVRMIPGVTILAPQDPYEIEEAVKAMLSMNGPVYMRIGNPKIPVLFEREPFVIGKGRKITEGEALTLITTGSMTMAAMEAVERLEEEGIQVEHIGMPTVWPIDAELICDSVKKTGRVMTIEEHYIKGGLGTIVMETLNDNGINVPIKMHGIPHCYASNGPYDELMAYYKLDADGVYGGIKEFLKNEEGNK</sequence>
<dbReference type="InterPro" id="IPR005475">
    <property type="entry name" value="Transketolase-like_Pyr-bd"/>
</dbReference>
<dbReference type="InterPro" id="IPR009014">
    <property type="entry name" value="Transketo_C/PFOR_II"/>
</dbReference>
<dbReference type="Gene3D" id="3.40.50.920">
    <property type="match status" value="1"/>
</dbReference>
<dbReference type="PANTHER" id="PTHR43825:SF1">
    <property type="entry name" value="TRANSKETOLASE-LIKE PYRIMIDINE-BINDING DOMAIN-CONTAINING PROTEIN"/>
    <property type="match status" value="1"/>
</dbReference>
<dbReference type="AlphaFoldDB" id="A0A374NN37"/>
<reference evidence="5 6" key="1">
    <citation type="submission" date="2018-08" db="EMBL/GenBank/DDBJ databases">
        <title>A genome reference for cultivated species of the human gut microbiota.</title>
        <authorList>
            <person name="Zou Y."/>
            <person name="Xue W."/>
            <person name="Luo G."/>
        </authorList>
    </citation>
    <scope>NUCLEOTIDE SEQUENCE [LARGE SCALE GENOMIC DNA]</scope>
    <source>
        <strain evidence="5 6">TM10-1AC</strain>
    </source>
</reference>
<protein>
    <submittedName>
        <fullName evidence="5">Transketolase</fullName>
    </submittedName>
</protein>
<evidence type="ECO:0000259" key="4">
    <source>
        <dbReference type="SMART" id="SM00861"/>
    </source>
</evidence>
<name>A0A374NN37_9FIRM</name>
<accession>A0A374NN37</accession>
<comment type="caution">
    <text evidence="5">The sequence shown here is derived from an EMBL/GenBank/DDBJ whole genome shotgun (WGS) entry which is preliminary data.</text>
</comment>
<proteinExistence type="inferred from homology"/>
<evidence type="ECO:0000313" key="5">
    <source>
        <dbReference type="EMBL" id="RGI87235.1"/>
    </source>
</evidence>
<feature type="domain" description="Transketolase-like pyrimidine-binding" evidence="4">
    <location>
        <begin position="9"/>
        <end position="174"/>
    </location>
</feature>
<comment type="cofactor">
    <cofactor evidence="1">
        <name>thiamine diphosphate</name>
        <dbReference type="ChEBI" id="CHEBI:58937"/>
    </cofactor>
</comment>
<dbReference type="PANTHER" id="PTHR43825">
    <property type="entry name" value="PYRUVATE DEHYDROGENASE E1 COMPONENT"/>
    <property type="match status" value="1"/>
</dbReference>
<dbReference type="SUPFAM" id="SSF52922">
    <property type="entry name" value="TK C-terminal domain-like"/>
    <property type="match status" value="1"/>
</dbReference>
<dbReference type="Gene3D" id="3.40.50.970">
    <property type="match status" value="1"/>
</dbReference>
<dbReference type="Pfam" id="PF02780">
    <property type="entry name" value="Transketolase_C"/>
    <property type="match status" value="1"/>
</dbReference>
<evidence type="ECO:0000256" key="3">
    <source>
        <dbReference type="ARBA" id="ARBA00023052"/>
    </source>
</evidence>
<evidence type="ECO:0000256" key="1">
    <source>
        <dbReference type="ARBA" id="ARBA00001964"/>
    </source>
</evidence>
<evidence type="ECO:0000313" key="6">
    <source>
        <dbReference type="Proteomes" id="UP000262524"/>
    </source>
</evidence>
<dbReference type="Pfam" id="PF02779">
    <property type="entry name" value="Transket_pyr"/>
    <property type="match status" value="1"/>
</dbReference>
<evidence type="ECO:0000256" key="2">
    <source>
        <dbReference type="ARBA" id="ARBA00007131"/>
    </source>
</evidence>
<dbReference type="SMART" id="SM00861">
    <property type="entry name" value="Transket_pyr"/>
    <property type="match status" value="1"/>
</dbReference>
<keyword evidence="3" id="KW-0786">Thiamine pyrophosphate</keyword>
<dbReference type="SUPFAM" id="SSF52518">
    <property type="entry name" value="Thiamin diphosphate-binding fold (THDP-binding)"/>
    <property type="match status" value="1"/>
</dbReference>
<comment type="similarity">
    <text evidence="2">Belongs to the transketolase family.</text>
</comment>
<gene>
    <name evidence="5" type="ORF">DXD91_08575</name>
</gene>
<dbReference type="EMBL" id="QSOE01000049">
    <property type="protein sequence ID" value="RGI87235.1"/>
    <property type="molecule type" value="Genomic_DNA"/>
</dbReference>
<dbReference type="InterPro" id="IPR029061">
    <property type="entry name" value="THDP-binding"/>
</dbReference>